<keyword evidence="6" id="KW-0325">Glycoprotein</keyword>
<dbReference type="SMART" id="SM00321">
    <property type="entry name" value="WSC"/>
    <property type="match status" value="1"/>
</dbReference>
<dbReference type="InParanoid" id="C3Z0J9"/>
<feature type="non-terminal residue" evidence="8">
    <location>
        <position position="86"/>
    </location>
</feature>
<feature type="domain" description="WSC" evidence="7">
    <location>
        <begin position="1"/>
        <end position="86"/>
    </location>
</feature>
<organism>
    <name type="scientific">Branchiostoma floridae</name>
    <name type="common">Florida lancelet</name>
    <name type="synonym">Amphioxus</name>
    <dbReference type="NCBI Taxonomy" id="7739"/>
    <lineage>
        <taxon>Eukaryota</taxon>
        <taxon>Metazoa</taxon>
        <taxon>Chordata</taxon>
        <taxon>Cephalochordata</taxon>
        <taxon>Leptocardii</taxon>
        <taxon>Amphioxiformes</taxon>
        <taxon>Branchiostomatidae</taxon>
        <taxon>Branchiostoma</taxon>
    </lineage>
</organism>
<name>C3Z0J9_BRAFL</name>
<evidence type="ECO:0000256" key="5">
    <source>
        <dbReference type="ARBA" id="ARBA00023136"/>
    </source>
</evidence>
<keyword evidence="5" id="KW-0472">Membrane</keyword>
<keyword evidence="3" id="KW-0732">Signal</keyword>
<dbReference type="STRING" id="7739.C3Z0J9"/>
<dbReference type="PANTHER" id="PTHR24269:SF16">
    <property type="entry name" value="PROTEIN SLG1"/>
    <property type="match status" value="1"/>
</dbReference>
<evidence type="ECO:0000256" key="4">
    <source>
        <dbReference type="ARBA" id="ARBA00022989"/>
    </source>
</evidence>
<evidence type="ECO:0000256" key="6">
    <source>
        <dbReference type="ARBA" id="ARBA00023180"/>
    </source>
</evidence>
<reference evidence="8" key="1">
    <citation type="journal article" date="2008" name="Nature">
        <title>The amphioxus genome and the evolution of the chordate karyotype.</title>
        <authorList>
            <consortium name="US DOE Joint Genome Institute (JGI-PGF)"/>
            <person name="Putnam N.H."/>
            <person name="Butts T."/>
            <person name="Ferrier D.E.K."/>
            <person name="Furlong R.F."/>
            <person name="Hellsten U."/>
            <person name="Kawashima T."/>
            <person name="Robinson-Rechavi M."/>
            <person name="Shoguchi E."/>
            <person name="Terry A."/>
            <person name="Yu J.-K."/>
            <person name="Benito-Gutierrez E.L."/>
            <person name="Dubchak I."/>
            <person name="Garcia-Fernandez J."/>
            <person name="Gibson-Brown J.J."/>
            <person name="Grigoriev I.V."/>
            <person name="Horton A.C."/>
            <person name="de Jong P.J."/>
            <person name="Jurka J."/>
            <person name="Kapitonov V.V."/>
            <person name="Kohara Y."/>
            <person name="Kuroki Y."/>
            <person name="Lindquist E."/>
            <person name="Lucas S."/>
            <person name="Osoegawa K."/>
            <person name="Pennacchio L.A."/>
            <person name="Salamov A.A."/>
            <person name="Satou Y."/>
            <person name="Sauka-Spengler T."/>
            <person name="Schmutz J."/>
            <person name="Shin-I T."/>
            <person name="Toyoda A."/>
            <person name="Bronner-Fraser M."/>
            <person name="Fujiyama A."/>
            <person name="Holland L.Z."/>
            <person name="Holland P.W.H."/>
            <person name="Satoh N."/>
            <person name="Rokhsar D.S."/>
        </authorList>
    </citation>
    <scope>NUCLEOTIDE SEQUENCE [LARGE SCALE GENOMIC DNA]</scope>
    <source>
        <strain evidence="8">S238N-H82</strain>
        <tissue evidence="8">Testes</tissue>
    </source>
</reference>
<dbReference type="GO" id="GO:0016020">
    <property type="term" value="C:membrane"/>
    <property type="evidence" value="ECO:0007669"/>
    <property type="project" value="UniProtKB-SubCell"/>
</dbReference>
<evidence type="ECO:0000256" key="3">
    <source>
        <dbReference type="ARBA" id="ARBA00022729"/>
    </source>
</evidence>
<accession>C3Z0J9</accession>
<keyword evidence="2" id="KW-0812">Transmembrane</keyword>
<proteinExistence type="predicted"/>
<evidence type="ECO:0000259" key="7">
    <source>
        <dbReference type="PROSITE" id="PS51212"/>
    </source>
</evidence>
<dbReference type="eggNOG" id="KOG4157">
    <property type="taxonomic scope" value="Eukaryota"/>
</dbReference>
<feature type="non-terminal residue" evidence="8">
    <location>
        <position position="1"/>
    </location>
</feature>
<dbReference type="Pfam" id="PF01822">
    <property type="entry name" value="WSC"/>
    <property type="match status" value="1"/>
</dbReference>
<dbReference type="AlphaFoldDB" id="C3Z0J9"/>
<keyword evidence="4" id="KW-1133">Transmembrane helix</keyword>
<comment type="subcellular location">
    <subcellularLocation>
        <location evidence="1">Membrane</location>
        <topology evidence="1">Single-pass membrane protein</topology>
    </subcellularLocation>
</comment>
<evidence type="ECO:0000256" key="1">
    <source>
        <dbReference type="ARBA" id="ARBA00004167"/>
    </source>
</evidence>
<dbReference type="PANTHER" id="PTHR24269">
    <property type="entry name" value="KREMEN PROTEIN"/>
    <property type="match status" value="1"/>
</dbReference>
<protein>
    <recommendedName>
        <fullName evidence="7">WSC domain-containing protein</fullName>
    </recommendedName>
</protein>
<dbReference type="EMBL" id="GG666568">
    <property type="protein sequence ID" value="EEN54047.1"/>
    <property type="molecule type" value="Genomic_DNA"/>
</dbReference>
<evidence type="ECO:0000313" key="8">
    <source>
        <dbReference type="EMBL" id="EEN54047.1"/>
    </source>
</evidence>
<evidence type="ECO:0000256" key="2">
    <source>
        <dbReference type="ARBA" id="ARBA00022692"/>
    </source>
</evidence>
<gene>
    <name evidence="8" type="ORF">BRAFLDRAFT_198599</name>
</gene>
<dbReference type="InterPro" id="IPR002889">
    <property type="entry name" value="WSC_carb-bd"/>
</dbReference>
<dbReference type="PROSITE" id="PS51212">
    <property type="entry name" value="WSC"/>
    <property type="match status" value="1"/>
</dbReference>
<dbReference type="InterPro" id="IPR051836">
    <property type="entry name" value="Kremen_rcpt"/>
</dbReference>
<sequence>VPLSLGCYQDEPVNKPLLTGPSVSHVNTTIQKCLKYCRAQSYRYAGVANRFGCRCGDQLQDSASRRLPISDCTTPCSGDQFQFCGG</sequence>